<feature type="compositionally biased region" description="Basic and acidic residues" evidence="1">
    <location>
        <begin position="140"/>
        <end position="156"/>
    </location>
</feature>
<dbReference type="Proteomes" id="UP000541154">
    <property type="component" value="Unassembled WGS sequence"/>
</dbReference>
<proteinExistence type="predicted"/>
<evidence type="ECO:0000313" key="2">
    <source>
        <dbReference type="EMBL" id="KAF5862642.1"/>
    </source>
</evidence>
<feature type="compositionally biased region" description="Polar residues" evidence="1">
    <location>
        <begin position="324"/>
        <end position="333"/>
    </location>
</feature>
<protein>
    <submittedName>
        <fullName evidence="2">Uncharacterized protein</fullName>
    </submittedName>
</protein>
<dbReference type="AlphaFoldDB" id="A0A8H6A6M0"/>
<organism evidence="2 3">
    <name type="scientific">Petromyces alliaceus</name>
    <name type="common">Aspergillus alliaceus</name>
    <dbReference type="NCBI Taxonomy" id="209559"/>
    <lineage>
        <taxon>Eukaryota</taxon>
        <taxon>Fungi</taxon>
        <taxon>Dikarya</taxon>
        <taxon>Ascomycota</taxon>
        <taxon>Pezizomycotina</taxon>
        <taxon>Eurotiomycetes</taxon>
        <taxon>Eurotiomycetidae</taxon>
        <taxon>Eurotiales</taxon>
        <taxon>Aspergillaceae</taxon>
        <taxon>Aspergillus</taxon>
        <taxon>Aspergillus subgen. Circumdati</taxon>
    </lineage>
</organism>
<feature type="compositionally biased region" description="Polar residues" evidence="1">
    <location>
        <begin position="379"/>
        <end position="395"/>
    </location>
</feature>
<feature type="compositionally biased region" description="Polar residues" evidence="1">
    <location>
        <begin position="96"/>
        <end position="110"/>
    </location>
</feature>
<comment type="caution">
    <text evidence="2">The sequence shown here is derived from an EMBL/GenBank/DDBJ whole genome shotgun (WGS) entry which is preliminary data.</text>
</comment>
<feature type="compositionally biased region" description="Basic residues" evidence="1">
    <location>
        <begin position="313"/>
        <end position="323"/>
    </location>
</feature>
<keyword evidence="3" id="KW-1185">Reference proteome</keyword>
<evidence type="ECO:0000256" key="1">
    <source>
        <dbReference type="SAM" id="MobiDB-lite"/>
    </source>
</evidence>
<reference evidence="2 3" key="1">
    <citation type="submission" date="2019-04" db="EMBL/GenBank/DDBJ databases">
        <title>Aspergillus burnettii sp. nov., novel species from soil in southeast Queensland.</title>
        <authorList>
            <person name="Gilchrist C.L.M."/>
            <person name="Pitt J.I."/>
            <person name="Lange L."/>
            <person name="Lacey H.J."/>
            <person name="Vuong D."/>
            <person name="Midgley D.J."/>
            <person name="Greenfield P."/>
            <person name="Bradbury M."/>
            <person name="Lacey E."/>
            <person name="Busk P.K."/>
            <person name="Pilgaard B."/>
            <person name="Chooi Y.H."/>
            <person name="Piggott A.M."/>
        </authorList>
    </citation>
    <scope>NUCLEOTIDE SEQUENCE [LARGE SCALE GENOMIC DNA]</scope>
    <source>
        <strain evidence="2 3">FRR 5400</strain>
    </source>
</reference>
<feature type="region of interest" description="Disordered" evidence="1">
    <location>
        <begin position="1"/>
        <end position="467"/>
    </location>
</feature>
<feature type="compositionally biased region" description="Polar residues" evidence="1">
    <location>
        <begin position="434"/>
        <end position="444"/>
    </location>
</feature>
<feature type="compositionally biased region" description="Basic and acidic residues" evidence="1">
    <location>
        <begin position="289"/>
        <end position="298"/>
    </location>
</feature>
<sequence>MSGLNPFRPRKPENPPIHHHSSSTSISANTTFLTPQSSTATSQNVSFEPNGLSGTPPTSHVPDLDDSMSSDDQSISDPFHQDAYMSEDDMERRRVTVSSTARGSSHPSLTSHDDYRSQASIHSIPPHTAPYQPAQSTGQARKDSNRERSIDRENYKSSRNTMSSSSIRSLTPHGRPNTAGNCATDVLQSTVRTDTSKHPATGEALPTFNTDAKPLASRSVNKEKVPPPPPKSHHGKLINSGAGSSPSPQPTPPKHANCLSFHSYSPDSSSPPGPSQVEKDYFTGSAGSELEKPSEPLRRSQSQYKRPPTPPLSRRHSQMRRSKTTLSKPNPSRLSMPAVKMEGTESPPPSPSSWTLNPSRARDAELSASSGETPRRPSLQHQNSGAAISTLGTEVSTPSSRSNSRTPTKRSSIGNPLPPPPPPRRTRGSSSQSNDSTRPSLQSEKQPEVPKEYIPHPSNASGILADLSRLQKEVDDLRVHYESRKASH</sequence>
<feature type="compositionally biased region" description="Low complexity" evidence="1">
    <location>
        <begin position="157"/>
        <end position="169"/>
    </location>
</feature>
<name>A0A8H6A6M0_PETAA</name>
<feature type="compositionally biased region" description="Low complexity" evidence="1">
    <location>
        <begin position="396"/>
        <end position="415"/>
    </location>
</feature>
<evidence type="ECO:0000313" key="3">
    <source>
        <dbReference type="Proteomes" id="UP000541154"/>
    </source>
</evidence>
<feature type="compositionally biased region" description="Polar residues" evidence="1">
    <location>
        <begin position="28"/>
        <end position="58"/>
    </location>
</feature>
<feature type="compositionally biased region" description="Polar residues" evidence="1">
    <location>
        <begin position="178"/>
        <end position="193"/>
    </location>
</feature>
<gene>
    <name evidence="2" type="ORF">ETB97_011280</name>
</gene>
<feature type="compositionally biased region" description="Basic and acidic residues" evidence="1">
    <location>
        <begin position="445"/>
        <end position="454"/>
    </location>
</feature>
<accession>A0A8H6A6M0</accession>
<dbReference type="EMBL" id="SPNV01000068">
    <property type="protein sequence ID" value="KAF5862642.1"/>
    <property type="molecule type" value="Genomic_DNA"/>
</dbReference>